<reference evidence="3" key="1">
    <citation type="journal article" date="2019" name="Int. J. Syst. Evol. Microbiol.">
        <title>The Global Catalogue of Microorganisms (GCM) 10K type strain sequencing project: providing services to taxonomists for standard genome sequencing and annotation.</title>
        <authorList>
            <consortium name="The Broad Institute Genomics Platform"/>
            <consortium name="The Broad Institute Genome Sequencing Center for Infectious Disease"/>
            <person name="Wu L."/>
            <person name="Ma J."/>
        </authorList>
    </citation>
    <scope>NUCLEOTIDE SEQUENCE [LARGE SCALE GENOMIC DNA]</scope>
    <source>
        <strain evidence="3">CGMCC 1.15342</strain>
    </source>
</reference>
<gene>
    <name evidence="2" type="ORF">GCM10011386_31110</name>
</gene>
<dbReference type="InterPro" id="IPR018490">
    <property type="entry name" value="cNMP-bd_dom_sf"/>
</dbReference>
<dbReference type="SUPFAM" id="SSF51206">
    <property type="entry name" value="cAMP-binding domain-like"/>
    <property type="match status" value="1"/>
</dbReference>
<accession>A0ABQ1M9K1</accession>
<dbReference type="Pfam" id="PF00027">
    <property type="entry name" value="cNMP_binding"/>
    <property type="match status" value="1"/>
</dbReference>
<dbReference type="Proteomes" id="UP000597338">
    <property type="component" value="Unassembled WGS sequence"/>
</dbReference>
<proteinExistence type="predicted"/>
<feature type="domain" description="Cyclic nucleotide-binding" evidence="1">
    <location>
        <begin position="10"/>
        <end position="116"/>
    </location>
</feature>
<evidence type="ECO:0000259" key="1">
    <source>
        <dbReference type="PROSITE" id="PS50042"/>
    </source>
</evidence>
<dbReference type="Gene3D" id="2.60.120.10">
    <property type="entry name" value="Jelly Rolls"/>
    <property type="match status" value="1"/>
</dbReference>
<dbReference type="PROSITE" id="PS50042">
    <property type="entry name" value="CNMP_BINDING_3"/>
    <property type="match status" value="1"/>
</dbReference>
<organism evidence="2 3">
    <name type="scientific">Parapedobacter defluvii</name>
    <dbReference type="NCBI Taxonomy" id="2045106"/>
    <lineage>
        <taxon>Bacteria</taxon>
        <taxon>Pseudomonadati</taxon>
        <taxon>Bacteroidota</taxon>
        <taxon>Sphingobacteriia</taxon>
        <taxon>Sphingobacteriales</taxon>
        <taxon>Sphingobacteriaceae</taxon>
        <taxon>Parapedobacter</taxon>
    </lineage>
</organism>
<name>A0ABQ1M9K1_9SPHI</name>
<dbReference type="RefSeq" id="WP_188752312.1">
    <property type="nucleotide sequence ID" value="NZ_BMIK01000011.1"/>
</dbReference>
<dbReference type="EMBL" id="BMIK01000011">
    <property type="protein sequence ID" value="GGC36741.1"/>
    <property type="molecule type" value="Genomic_DNA"/>
</dbReference>
<dbReference type="InterPro" id="IPR014710">
    <property type="entry name" value="RmlC-like_jellyroll"/>
</dbReference>
<dbReference type="InterPro" id="IPR000595">
    <property type="entry name" value="cNMP-bd_dom"/>
</dbReference>
<evidence type="ECO:0000313" key="3">
    <source>
        <dbReference type="Proteomes" id="UP000597338"/>
    </source>
</evidence>
<protein>
    <submittedName>
        <fullName evidence="2">cAMP-binding protein</fullName>
    </submittedName>
</protein>
<keyword evidence="3" id="KW-1185">Reference proteome</keyword>
<comment type="caution">
    <text evidence="2">The sequence shown here is derived from an EMBL/GenBank/DDBJ whole genome shotgun (WGS) entry which is preliminary data.</text>
</comment>
<evidence type="ECO:0000313" key="2">
    <source>
        <dbReference type="EMBL" id="GGC36741.1"/>
    </source>
</evidence>
<dbReference type="CDD" id="cd00038">
    <property type="entry name" value="CAP_ED"/>
    <property type="match status" value="1"/>
</dbReference>
<sequence length="188" mass="21893">MGHIRVYYERVADLSQSDWQYIAALFECVRFSKGETVTEQGDVEQFLYFIESGIIRYYVCDDTTETTFDFCFEKAFASAYDSLVNQTPSSYRLSTLSDTIAWRISYDNLQKMYQKTQVGNVVGRVLAEKLYSAKNQRELALLRLTAKERYLSLFSERPEIIRQIPLKHIASYIGITPQALSRIRREIC</sequence>